<protein>
    <submittedName>
        <fullName evidence="2">NgoFVII family restriction endonuclease</fullName>
    </submittedName>
</protein>
<gene>
    <name evidence="2" type="ORF">FBF48_08595</name>
</gene>
<organism evidence="2 3">
    <name type="scientific">Streptococcus salivarius</name>
    <dbReference type="NCBI Taxonomy" id="1304"/>
    <lineage>
        <taxon>Bacteria</taxon>
        <taxon>Bacillati</taxon>
        <taxon>Bacillota</taxon>
        <taxon>Bacilli</taxon>
        <taxon>Lactobacillales</taxon>
        <taxon>Streptococcaceae</taxon>
        <taxon>Streptococcus</taxon>
    </lineage>
</organism>
<sequence length="291" mass="33738">MLLVKDIFEKIFNEVDSSSEIKVITGYSSNKFVNYFMNCFKEAKLELYIGMSQQGILENDHLAYNNLMSRNPNVKIYYQVKDVPTHIKLIEICESSVSRTYVGSANFSFDGLFKHNELMVLTNEKTDDLFNVQKSRSVLANSEDAIQVVVASSQENIDSKSEDIDLDDNNLTRRKKTFIHRRLNLRRDSNFYKVFRLPLKEISSEGEGENEQMIITLPVAFETDKYFPIKKSFILYLEDHILEGITAGKFSSEIHIKNGAKLFKEKMVNENKSEIELERKNENEYVISFSK</sequence>
<name>A0AAX2V0I0_STRSL</name>
<dbReference type="GO" id="GO:0004519">
    <property type="term" value="F:endonuclease activity"/>
    <property type="evidence" value="ECO:0007669"/>
    <property type="project" value="UniProtKB-KW"/>
</dbReference>
<accession>A0AAX2V0I0</accession>
<dbReference type="AlphaFoldDB" id="A0AAX2V0I0"/>
<feature type="domain" description="Restriction endonuclease type II NgoFVII N-terminal" evidence="1">
    <location>
        <begin position="13"/>
        <end position="128"/>
    </location>
</feature>
<dbReference type="InterPro" id="IPR019065">
    <property type="entry name" value="RE_NgoFVII_N"/>
</dbReference>
<reference evidence="2 3" key="1">
    <citation type="submission" date="2019-06" db="EMBL/GenBank/DDBJ databases">
        <title>Genome Announcement To Ensure Probiotic Safety of Streptococcus salivarius UBSS01.</title>
        <authorList>
            <person name="Sulthana A."/>
            <person name="Lakshmi S.G."/>
            <person name="Madempudi R.S."/>
        </authorList>
    </citation>
    <scope>NUCLEOTIDE SEQUENCE [LARGE SCALE GENOMIC DNA]</scope>
    <source>
        <strain evidence="2 3">UBSS01</strain>
    </source>
</reference>
<evidence type="ECO:0000313" key="3">
    <source>
        <dbReference type="Proteomes" id="UP000308186"/>
    </source>
</evidence>
<dbReference type="RefSeq" id="WP_073689727.1">
    <property type="nucleotide sequence ID" value="NZ_LXIN01000062.1"/>
</dbReference>
<evidence type="ECO:0000259" key="1">
    <source>
        <dbReference type="Pfam" id="PF09565"/>
    </source>
</evidence>
<keyword evidence="2" id="KW-0540">Nuclease</keyword>
<proteinExistence type="predicted"/>
<dbReference type="Pfam" id="PF09565">
    <property type="entry name" value="RE_NgoFVII"/>
    <property type="match status" value="1"/>
</dbReference>
<evidence type="ECO:0000313" key="2">
    <source>
        <dbReference type="EMBL" id="TNF66570.1"/>
    </source>
</evidence>
<dbReference type="Gene3D" id="3.30.870.10">
    <property type="entry name" value="Endonuclease Chain A"/>
    <property type="match status" value="1"/>
</dbReference>
<comment type="caution">
    <text evidence="2">The sequence shown here is derived from an EMBL/GenBank/DDBJ whole genome shotgun (WGS) entry which is preliminary data.</text>
</comment>
<dbReference type="CDD" id="cd09117">
    <property type="entry name" value="PLDc_Bfil_DEXD_like"/>
    <property type="match status" value="1"/>
</dbReference>
<dbReference type="SUPFAM" id="SSF56024">
    <property type="entry name" value="Phospholipase D/nuclease"/>
    <property type="match status" value="1"/>
</dbReference>
<dbReference type="EMBL" id="VDCW01000010">
    <property type="protein sequence ID" value="TNF66570.1"/>
    <property type="molecule type" value="Genomic_DNA"/>
</dbReference>
<keyword evidence="2" id="KW-0255">Endonuclease</keyword>
<dbReference type="Proteomes" id="UP000308186">
    <property type="component" value="Unassembled WGS sequence"/>
</dbReference>
<keyword evidence="2" id="KW-0378">Hydrolase</keyword>